<accession>A0A2A4G2M3</accession>
<reference evidence="1 2" key="1">
    <citation type="submission" date="2017-09" db="EMBL/GenBank/DDBJ databases">
        <title>The Catabolism of 3,6-Dichlorosalicylic acid is Initiated by the Cytochrome P450 Monooxygenase DsmABC in Rhizorhabdus dicambivorans Ndbn-20.</title>
        <authorList>
            <person name="Na L."/>
        </authorList>
    </citation>
    <scope>NUCLEOTIDE SEQUENCE [LARGE SCALE GENOMIC DNA]</scope>
    <source>
        <strain evidence="1 2">Ndbn-20m</strain>
    </source>
</reference>
<evidence type="ECO:0000313" key="1">
    <source>
        <dbReference type="EMBL" id="PCE44037.1"/>
    </source>
</evidence>
<dbReference type="OrthoDB" id="7475313at2"/>
<gene>
    <name evidence="1" type="ORF">COO09_02435</name>
</gene>
<protein>
    <submittedName>
        <fullName evidence="1">HPr-rel-A system PqqD family peptide chaperone</fullName>
    </submittedName>
</protein>
<evidence type="ECO:0000313" key="2">
    <source>
        <dbReference type="Proteomes" id="UP000218934"/>
    </source>
</evidence>
<keyword evidence="2" id="KW-1185">Reference proteome</keyword>
<dbReference type="AlphaFoldDB" id="A0A2A4G2M3"/>
<dbReference type="KEGG" id="rdi:CMV14_21710"/>
<dbReference type="InterPro" id="IPR027599">
    <property type="entry name" value="PqqD-rel_X"/>
</dbReference>
<comment type="caution">
    <text evidence="1">The sequence shown here is derived from an EMBL/GenBank/DDBJ whole genome shotgun (WGS) entry which is preliminary data.</text>
</comment>
<name>A0A2A4G2M3_9SPHN</name>
<dbReference type="Proteomes" id="UP000218934">
    <property type="component" value="Unassembled WGS sequence"/>
</dbReference>
<sequence>MSLIFHRPSGATHFLDSPVPEMLQLLAEAPDGAAGLTCRLCVNLGLAEDEEARAVVEARLAELIAIGLVQAG</sequence>
<proteinExistence type="predicted"/>
<dbReference type="NCBIfam" id="TIGR04353">
    <property type="entry name" value="PqqD_rel_X"/>
    <property type="match status" value="1"/>
</dbReference>
<organism evidence="1 2">
    <name type="scientific">Rhizorhabdus dicambivorans</name>
    <dbReference type="NCBI Taxonomy" id="1850238"/>
    <lineage>
        <taxon>Bacteria</taxon>
        <taxon>Pseudomonadati</taxon>
        <taxon>Pseudomonadota</taxon>
        <taxon>Alphaproteobacteria</taxon>
        <taxon>Sphingomonadales</taxon>
        <taxon>Sphingomonadaceae</taxon>
        <taxon>Rhizorhabdus</taxon>
    </lineage>
</organism>
<dbReference type="EMBL" id="NWUF01000002">
    <property type="protein sequence ID" value="PCE44037.1"/>
    <property type="molecule type" value="Genomic_DNA"/>
</dbReference>